<accession>A0AAV7VHC2</accession>
<reference evidence="2" key="1">
    <citation type="journal article" date="2022" name="bioRxiv">
        <title>Sequencing and chromosome-scale assembly of the giantPleurodeles waltlgenome.</title>
        <authorList>
            <person name="Brown T."/>
            <person name="Elewa A."/>
            <person name="Iarovenko S."/>
            <person name="Subramanian E."/>
            <person name="Araus A.J."/>
            <person name="Petzold A."/>
            <person name="Susuki M."/>
            <person name="Suzuki K.-i.T."/>
            <person name="Hayashi T."/>
            <person name="Toyoda A."/>
            <person name="Oliveira C."/>
            <person name="Osipova E."/>
            <person name="Leigh N.D."/>
            <person name="Simon A."/>
            <person name="Yun M.H."/>
        </authorList>
    </citation>
    <scope>NUCLEOTIDE SEQUENCE</scope>
    <source>
        <strain evidence="2">20211129_DDA</strain>
        <tissue evidence="2">Liver</tissue>
    </source>
</reference>
<feature type="region of interest" description="Disordered" evidence="1">
    <location>
        <begin position="54"/>
        <end position="74"/>
    </location>
</feature>
<organism evidence="2 3">
    <name type="scientific">Pleurodeles waltl</name>
    <name type="common">Iberian ribbed newt</name>
    <dbReference type="NCBI Taxonomy" id="8319"/>
    <lineage>
        <taxon>Eukaryota</taxon>
        <taxon>Metazoa</taxon>
        <taxon>Chordata</taxon>
        <taxon>Craniata</taxon>
        <taxon>Vertebrata</taxon>
        <taxon>Euteleostomi</taxon>
        <taxon>Amphibia</taxon>
        <taxon>Batrachia</taxon>
        <taxon>Caudata</taxon>
        <taxon>Salamandroidea</taxon>
        <taxon>Salamandridae</taxon>
        <taxon>Pleurodelinae</taxon>
        <taxon>Pleurodeles</taxon>
    </lineage>
</organism>
<sequence>MSALRAVCGEDHDPILGLWPRRILTTARGRRTGPPRVPPPLTWAAALPAARPGDAAASPAFRAGGAAAAHGATK</sequence>
<evidence type="ECO:0000256" key="1">
    <source>
        <dbReference type="SAM" id="MobiDB-lite"/>
    </source>
</evidence>
<dbReference type="Proteomes" id="UP001066276">
    <property type="component" value="Chromosome 2_1"/>
</dbReference>
<proteinExistence type="predicted"/>
<protein>
    <submittedName>
        <fullName evidence="2">Uncharacterized protein</fullName>
    </submittedName>
</protein>
<dbReference type="EMBL" id="JANPWB010000003">
    <property type="protein sequence ID" value="KAJ1199688.1"/>
    <property type="molecule type" value="Genomic_DNA"/>
</dbReference>
<comment type="caution">
    <text evidence="2">The sequence shown here is derived from an EMBL/GenBank/DDBJ whole genome shotgun (WGS) entry which is preliminary data.</text>
</comment>
<evidence type="ECO:0000313" key="2">
    <source>
        <dbReference type="EMBL" id="KAJ1199688.1"/>
    </source>
</evidence>
<name>A0AAV7VHC2_PLEWA</name>
<keyword evidence="3" id="KW-1185">Reference proteome</keyword>
<evidence type="ECO:0000313" key="3">
    <source>
        <dbReference type="Proteomes" id="UP001066276"/>
    </source>
</evidence>
<gene>
    <name evidence="2" type="ORF">NDU88_003521</name>
</gene>
<dbReference type="AlphaFoldDB" id="A0AAV7VHC2"/>